<feature type="signal peptide" evidence="4">
    <location>
        <begin position="1"/>
        <end position="32"/>
    </location>
</feature>
<dbReference type="GO" id="GO:0005524">
    <property type="term" value="F:ATP binding"/>
    <property type="evidence" value="ECO:0007669"/>
    <property type="project" value="UniProtKB-KW"/>
</dbReference>
<dbReference type="InterPro" id="IPR006059">
    <property type="entry name" value="SBP"/>
</dbReference>
<evidence type="ECO:0000313" key="6">
    <source>
        <dbReference type="Proteomes" id="UP000596977"/>
    </source>
</evidence>
<comment type="caution">
    <text evidence="5">The sequence shown here is derived from an EMBL/GenBank/DDBJ whole genome shotgun (WGS) entry which is preliminary data.</text>
</comment>
<evidence type="ECO:0000313" key="5">
    <source>
        <dbReference type="EMBL" id="GGA41971.1"/>
    </source>
</evidence>
<dbReference type="Proteomes" id="UP000596977">
    <property type="component" value="Unassembled WGS sequence"/>
</dbReference>
<evidence type="ECO:0000256" key="3">
    <source>
        <dbReference type="ARBA" id="ARBA00022764"/>
    </source>
</evidence>
<proteinExistence type="inferred from homology"/>
<dbReference type="EMBL" id="BMKB01000001">
    <property type="protein sequence ID" value="GGA41971.1"/>
    <property type="molecule type" value="Genomic_DNA"/>
</dbReference>
<keyword evidence="5" id="KW-0067">ATP-binding</keyword>
<evidence type="ECO:0000256" key="1">
    <source>
        <dbReference type="ARBA" id="ARBA00004418"/>
    </source>
</evidence>
<organism evidence="5 6">
    <name type="scientific">Pelagibacterium lentulum</name>
    <dbReference type="NCBI Taxonomy" id="2029865"/>
    <lineage>
        <taxon>Bacteria</taxon>
        <taxon>Pseudomonadati</taxon>
        <taxon>Pseudomonadota</taxon>
        <taxon>Alphaproteobacteria</taxon>
        <taxon>Hyphomicrobiales</taxon>
        <taxon>Devosiaceae</taxon>
        <taxon>Pelagibacterium</taxon>
    </lineage>
</organism>
<dbReference type="InterPro" id="IPR006311">
    <property type="entry name" value="TAT_signal"/>
</dbReference>
<evidence type="ECO:0000256" key="2">
    <source>
        <dbReference type="ARBA" id="ARBA00008520"/>
    </source>
</evidence>
<dbReference type="RefSeq" id="WP_127073050.1">
    <property type="nucleotide sequence ID" value="NZ_BMKB01000001.1"/>
</dbReference>
<comment type="similarity">
    <text evidence="2">Belongs to the bacterial solute-binding protein 1 family.</text>
</comment>
<keyword evidence="5" id="KW-0547">Nucleotide-binding</keyword>
<dbReference type="Pfam" id="PF01547">
    <property type="entry name" value="SBP_bac_1"/>
    <property type="match status" value="1"/>
</dbReference>
<accession>A0A916VVR9</accession>
<keyword evidence="4" id="KW-0732">Signal</keyword>
<dbReference type="SUPFAM" id="SSF53850">
    <property type="entry name" value="Periplasmic binding protein-like II"/>
    <property type="match status" value="1"/>
</dbReference>
<keyword evidence="6" id="KW-1185">Reference proteome</keyword>
<protein>
    <submittedName>
        <fullName evidence="5">ABC transporter ATP-binding protein</fullName>
    </submittedName>
</protein>
<dbReference type="PANTHER" id="PTHR43649">
    <property type="entry name" value="ARABINOSE-BINDING PROTEIN-RELATED"/>
    <property type="match status" value="1"/>
</dbReference>
<dbReference type="AlphaFoldDB" id="A0A916VVR9"/>
<dbReference type="GO" id="GO:0042597">
    <property type="term" value="C:periplasmic space"/>
    <property type="evidence" value="ECO:0007669"/>
    <property type="project" value="UniProtKB-SubCell"/>
</dbReference>
<evidence type="ECO:0000256" key="4">
    <source>
        <dbReference type="SAM" id="SignalP"/>
    </source>
</evidence>
<dbReference type="InterPro" id="IPR050490">
    <property type="entry name" value="Bact_solute-bd_prot1"/>
</dbReference>
<gene>
    <name evidence="5" type="ORF">GCM10011499_09530</name>
</gene>
<dbReference type="PROSITE" id="PS51318">
    <property type="entry name" value="TAT"/>
    <property type="match status" value="1"/>
</dbReference>
<reference evidence="5 6" key="1">
    <citation type="journal article" date="2014" name="Int. J. Syst. Evol. Microbiol.">
        <title>Complete genome sequence of Corynebacterium casei LMG S-19264T (=DSM 44701T), isolated from a smear-ripened cheese.</title>
        <authorList>
            <consortium name="US DOE Joint Genome Institute (JGI-PGF)"/>
            <person name="Walter F."/>
            <person name="Albersmeier A."/>
            <person name="Kalinowski J."/>
            <person name="Ruckert C."/>
        </authorList>
    </citation>
    <scope>NUCLEOTIDE SEQUENCE [LARGE SCALE GENOMIC DNA]</scope>
    <source>
        <strain evidence="5 6">CGMCC 1.15896</strain>
    </source>
</reference>
<comment type="subcellular location">
    <subcellularLocation>
        <location evidence="1">Periplasm</location>
    </subcellularLocation>
</comment>
<dbReference type="PANTHER" id="PTHR43649:SF11">
    <property type="entry name" value="ABC TRANSPORTER SUBSTRATE-BINDING PROTEIN YESO-RELATED"/>
    <property type="match status" value="1"/>
</dbReference>
<dbReference type="Gene3D" id="3.40.190.10">
    <property type="entry name" value="Periplasmic binding protein-like II"/>
    <property type="match status" value="2"/>
</dbReference>
<feature type="chain" id="PRO_5037115789" evidence="4">
    <location>
        <begin position="33"/>
        <end position="432"/>
    </location>
</feature>
<name>A0A916VVR9_9HYPH</name>
<keyword evidence="3" id="KW-0574">Periplasm</keyword>
<dbReference type="OrthoDB" id="7317090at2"/>
<sequence>MTFRLNRRKLLAGSAAALGASAFAMGPGRAFAQEQRLRLMWWGSQPRADRTFAVTDLFMEHNPDIVIDGESIGWDDYWPRLATQVAGRNAPDIIQMDYRYIFEYARRGALAALDDFIPDTLDVSDFDEATVQGGAVDGSIYGISLGANSSAMMVNAAAFEELGIDLPTNDLTFDDLRRIGEEITANSGRSNFHGLSDSSGVEPFFENFVRQRGKALYTEDGELAFDASDAEEWFSLWAEMRESGACVPAEIQALDQRQIETGMVSLGHAAVSSAHSNQLVGYQSLNEDPITMHAYPRIAAGVGGGHYRKPSMFFSVSAQSQNPELAAAYINFFVSNPDAASILDVERGVPESAAVREALAPQLDDNGRAAVEFISELGDLAGALPPPPPLGAGEIDVTLVRVSQEVAFGQHTPQSGAEAFVAEAESILARDA</sequence>